<dbReference type="Pfam" id="PF25182">
    <property type="entry name" value="NonGDSL"/>
    <property type="match status" value="1"/>
</dbReference>
<evidence type="ECO:0008006" key="3">
    <source>
        <dbReference type="Google" id="ProtNLM"/>
    </source>
</evidence>
<evidence type="ECO:0000313" key="2">
    <source>
        <dbReference type="Proteomes" id="UP001274321"/>
    </source>
</evidence>
<keyword evidence="2" id="KW-1185">Reference proteome</keyword>
<dbReference type="InterPro" id="IPR036514">
    <property type="entry name" value="SGNH_hydro_sf"/>
</dbReference>
<reference evidence="1 2" key="1">
    <citation type="submission" date="2023-11" db="EMBL/GenBank/DDBJ databases">
        <authorList>
            <person name="Bao R."/>
        </authorList>
    </citation>
    <scope>NUCLEOTIDE SEQUENCE [LARGE SCALE GENOMIC DNA]</scope>
    <source>
        <strain evidence="1 2">PJ23</strain>
    </source>
</reference>
<dbReference type="SUPFAM" id="SSF52266">
    <property type="entry name" value="SGNH hydrolase"/>
    <property type="match status" value="1"/>
</dbReference>
<dbReference type="InterPro" id="IPR057572">
    <property type="entry name" value="NonGDSL"/>
</dbReference>
<accession>A0ABU4RQF7</accession>
<sequence length="255" mass="27807">MEPSGTRGSSPRHRASRFGALTFLAGVLVSALVPAAPARAGIPDRCTVPDAYLKFPAMLDRTEALIGRKGPVRILVIGAEPSQAAMGVEPPLERALEQRLPGISIHVSEARSAGLADDDFEQLRTMVAAREPDLVIWQVGVRDALALNDLGEFESTLDEASAWVEGRGLDLVLVDPPFVPQVAHERIYVPYVGEIGEKSVADGVPVLRRYAAMQYWNIEREKRRSPLSEFTAKQPCMTELLAEAISRASRKTAKK</sequence>
<name>A0ABU4RQF7_9HYPH</name>
<comment type="caution">
    <text evidence="1">The sequence shown here is derived from an EMBL/GenBank/DDBJ whole genome shotgun (WGS) entry which is preliminary data.</text>
</comment>
<dbReference type="RefSeq" id="WP_319845199.1">
    <property type="nucleotide sequence ID" value="NZ_JAXAFJ010000009.1"/>
</dbReference>
<proteinExistence type="predicted"/>
<gene>
    <name evidence="1" type="ORF">SCD90_13460</name>
</gene>
<evidence type="ECO:0000313" key="1">
    <source>
        <dbReference type="EMBL" id="MDX6807074.1"/>
    </source>
</evidence>
<dbReference type="Gene3D" id="3.40.50.1110">
    <property type="entry name" value="SGNH hydrolase"/>
    <property type="match status" value="1"/>
</dbReference>
<dbReference type="Proteomes" id="UP001274321">
    <property type="component" value="Unassembled WGS sequence"/>
</dbReference>
<organism evidence="1 2">
    <name type="scientific">Terrihabitans rhizophilus</name>
    <dbReference type="NCBI Taxonomy" id="3092662"/>
    <lineage>
        <taxon>Bacteria</taxon>
        <taxon>Pseudomonadati</taxon>
        <taxon>Pseudomonadota</taxon>
        <taxon>Alphaproteobacteria</taxon>
        <taxon>Hyphomicrobiales</taxon>
        <taxon>Terrihabitans</taxon>
    </lineage>
</organism>
<dbReference type="EMBL" id="JAXAFJ010000009">
    <property type="protein sequence ID" value="MDX6807074.1"/>
    <property type="molecule type" value="Genomic_DNA"/>
</dbReference>
<protein>
    <recommendedName>
        <fullName evidence="3">SGNH/GDSL hydrolase family protein</fullName>
    </recommendedName>
</protein>